<gene>
    <name evidence="3" type="ORF">TVAG_269990</name>
</gene>
<reference evidence="3" key="1">
    <citation type="submission" date="2006-10" db="EMBL/GenBank/DDBJ databases">
        <authorList>
            <person name="Amadeo P."/>
            <person name="Zhao Q."/>
            <person name="Wortman J."/>
            <person name="Fraser-Liggett C."/>
            <person name="Carlton J."/>
        </authorList>
    </citation>
    <scope>NUCLEOTIDE SEQUENCE</scope>
    <source>
        <strain evidence="3">G3</strain>
    </source>
</reference>
<dbReference type="AlphaFoldDB" id="A2F991"/>
<dbReference type="InParanoid" id="A2F991"/>
<feature type="region of interest" description="Disordered" evidence="2">
    <location>
        <begin position="14"/>
        <end position="250"/>
    </location>
</feature>
<feature type="compositionally biased region" description="Low complexity" evidence="2">
    <location>
        <begin position="591"/>
        <end position="612"/>
    </location>
</feature>
<organism evidence="3 4">
    <name type="scientific">Trichomonas vaginalis (strain ATCC PRA-98 / G3)</name>
    <dbReference type="NCBI Taxonomy" id="412133"/>
    <lineage>
        <taxon>Eukaryota</taxon>
        <taxon>Metamonada</taxon>
        <taxon>Parabasalia</taxon>
        <taxon>Trichomonadida</taxon>
        <taxon>Trichomonadidae</taxon>
        <taxon>Trichomonas</taxon>
    </lineage>
</organism>
<accession>A2F991</accession>
<feature type="compositionally biased region" description="Basic and acidic residues" evidence="2">
    <location>
        <begin position="94"/>
        <end position="103"/>
    </location>
</feature>
<dbReference type="VEuPathDB" id="TrichDB:TVAG_269990"/>
<evidence type="ECO:0000313" key="3">
    <source>
        <dbReference type="EMBL" id="EAX98514.1"/>
    </source>
</evidence>
<reference evidence="3" key="2">
    <citation type="journal article" date="2007" name="Science">
        <title>Draft genome sequence of the sexually transmitted pathogen Trichomonas vaginalis.</title>
        <authorList>
            <person name="Carlton J.M."/>
            <person name="Hirt R.P."/>
            <person name="Silva J.C."/>
            <person name="Delcher A.L."/>
            <person name="Schatz M."/>
            <person name="Zhao Q."/>
            <person name="Wortman J.R."/>
            <person name="Bidwell S.L."/>
            <person name="Alsmark U.C.M."/>
            <person name="Besteiro S."/>
            <person name="Sicheritz-Ponten T."/>
            <person name="Noel C.J."/>
            <person name="Dacks J.B."/>
            <person name="Foster P.G."/>
            <person name="Simillion C."/>
            <person name="Van de Peer Y."/>
            <person name="Miranda-Saavedra D."/>
            <person name="Barton G.J."/>
            <person name="Westrop G.D."/>
            <person name="Mueller S."/>
            <person name="Dessi D."/>
            <person name="Fiori P.L."/>
            <person name="Ren Q."/>
            <person name="Paulsen I."/>
            <person name="Zhang H."/>
            <person name="Bastida-Corcuera F.D."/>
            <person name="Simoes-Barbosa A."/>
            <person name="Brown M.T."/>
            <person name="Hayes R.D."/>
            <person name="Mukherjee M."/>
            <person name="Okumura C.Y."/>
            <person name="Schneider R."/>
            <person name="Smith A.J."/>
            <person name="Vanacova S."/>
            <person name="Villalvazo M."/>
            <person name="Haas B.J."/>
            <person name="Pertea M."/>
            <person name="Feldblyum T.V."/>
            <person name="Utterback T.R."/>
            <person name="Shu C.L."/>
            <person name="Osoegawa K."/>
            <person name="de Jong P.J."/>
            <person name="Hrdy I."/>
            <person name="Horvathova L."/>
            <person name="Zubacova Z."/>
            <person name="Dolezal P."/>
            <person name="Malik S.B."/>
            <person name="Logsdon J.M. Jr."/>
            <person name="Henze K."/>
            <person name="Gupta A."/>
            <person name="Wang C.C."/>
            <person name="Dunne R.L."/>
            <person name="Upcroft J.A."/>
            <person name="Upcroft P."/>
            <person name="White O."/>
            <person name="Salzberg S.L."/>
            <person name="Tang P."/>
            <person name="Chiu C.-H."/>
            <person name="Lee Y.-S."/>
            <person name="Embley T.M."/>
            <person name="Coombs G.H."/>
            <person name="Mottram J.C."/>
            <person name="Tachezy J."/>
            <person name="Fraser-Liggett C.M."/>
            <person name="Johnson P.J."/>
        </authorList>
    </citation>
    <scope>NUCLEOTIDE SEQUENCE [LARGE SCALE GENOMIC DNA]</scope>
    <source>
        <strain evidence="3">G3</strain>
    </source>
</reference>
<feature type="compositionally biased region" description="Low complexity" evidence="2">
    <location>
        <begin position="155"/>
        <end position="170"/>
    </location>
</feature>
<keyword evidence="1" id="KW-0175">Coiled coil</keyword>
<feature type="compositionally biased region" description="Low complexity" evidence="2">
    <location>
        <begin position="568"/>
        <end position="577"/>
    </location>
</feature>
<feature type="region of interest" description="Disordered" evidence="2">
    <location>
        <begin position="563"/>
        <end position="613"/>
    </location>
</feature>
<dbReference type="Proteomes" id="UP000001542">
    <property type="component" value="Unassembled WGS sequence"/>
</dbReference>
<feature type="compositionally biased region" description="Low complexity" evidence="2">
    <location>
        <begin position="114"/>
        <end position="137"/>
    </location>
</feature>
<dbReference type="InterPro" id="IPR039191">
    <property type="entry name" value="Nopp140-like"/>
</dbReference>
<sequence>MNDDEALMAELMDMMAGGKRKNAKKGAKEETKKGKAKKNDVPDDDELMAELEQMMAEEEDGGEDDDLKLSDDNNENQDDGEIDESAIGDDSEDEKPQPKKPEPSKPQNTPQITPTPSKPAAKPQQPQQPQQPAKTAAKPPPSYDFMNNFPDIEDPQQNQPKPAQPAAKPQKPVEQKPPEPQKPQPAPKQPEIQQPVQPAPVPQPKKPAAQQEKPAPKPQPKPAPKPKPKPAPKPAPKPQAPPKPKSVSDIKSTADYDKLFSTFASSFYTFLTEPTKPEGKKFVNQVDQLLPMVLDGPQKFDPNISVINPKHIAPYYSKFSEFQDKDVISCADPVSAAKVLPQIQNTLQELKNDIKALAHIKEDKQKILPLLEASKKLEKTIEIFPDYPFVISDVLKYGFPIVNSDLEPKKIELTIIKGENFPGQDFVIKSQIPVQDELKTLDKNNPVFVIFMAKGFKGKNPLINYTNKWPLTQDSLKFVQKMPATMFFMHGNDEIGHINMEFRGILNNCTVEMECPVLDENEQPTNIKVYTRLRVRKALRGTECKIVNRPILISPIAKFCSNPPPKKPASAKSSNASKPDESEAAKSQLRQPTPAKPSSQQQPSQQTSQQQQKKPDLPYFCVLADDEMAEFWSIEALMFFAESLDELLKIYKMKKVEPSEQMLKMHKWAKETSQKIMDDVQNERISMEEYKQKLNDAIERERVNVECCTIPVEKRSRNGYLGIMCKELSEFE</sequence>
<evidence type="ECO:0000256" key="2">
    <source>
        <dbReference type="SAM" id="MobiDB-lite"/>
    </source>
</evidence>
<dbReference type="VEuPathDB" id="TrichDB:TVAGG3_0321750"/>
<dbReference type="SMR" id="A2F991"/>
<keyword evidence="4" id="KW-1185">Reference proteome</keyword>
<proteinExistence type="predicted"/>
<feature type="compositionally biased region" description="Acidic residues" evidence="2">
    <location>
        <begin position="42"/>
        <end position="93"/>
    </location>
</feature>
<dbReference type="GO" id="GO:0005730">
    <property type="term" value="C:nucleolus"/>
    <property type="evidence" value="ECO:0007669"/>
    <property type="project" value="InterPro"/>
</dbReference>
<dbReference type="STRING" id="5722.A2F991"/>
<feature type="compositionally biased region" description="Basic and acidic residues" evidence="2">
    <location>
        <begin position="26"/>
        <end position="41"/>
    </location>
</feature>
<dbReference type="PANTHER" id="PTHR23216">
    <property type="entry name" value="NUCLEOLAR AND COILED-BODY PHOSPHOPROTEIN 1"/>
    <property type="match status" value="1"/>
</dbReference>
<dbReference type="RefSeq" id="XP_001311444.1">
    <property type="nucleotide sequence ID" value="XM_001311443.1"/>
</dbReference>
<evidence type="ECO:0000256" key="1">
    <source>
        <dbReference type="SAM" id="Coils"/>
    </source>
</evidence>
<dbReference type="EMBL" id="DS113672">
    <property type="protein sequence ID" value="EAX98514.1"/>
    <property type="molecule type" value="Genomic_DNA"/>
</dbReference>
<dbReference type="KEGG" id="tva:4756306"/>
<feature type="compositionally biased region" description="Pro residues" evidence="2">
    <location>
        <begin position="231"/>
        <end position="244"/>
    </location>
</feature>
<feature type="coiled-coil region" evidence="1">
    <location>
        <begin position="340"/>
        <end position="367"/>
    </location>
</feature>
<dbReference type="PANTHER" id="PTHR23216:SF1">
    <property type="entry name" value="NUCLEOLAR AND COILED-BODY PHOSPHOPROTEIN 1"/>
    <property type="match status" value="1"/>
</dbReference>
<name>A2F991_TRIV3</name>
<protein>
    <submittedName>
        <fullName evidence="3">Uncharacterized protein</fullName>
    </submittedName>
</protein>
<evidence type="ECO:0000313" key="4">
    <source>
        <dbReference type="Proteomes" id="UP000001542"/>
    </source>
</evidence>